<evidence type="ECO:0000256" key="5">
    <source>
        <dbReference type="ARBA" id="ARBA00023043"/>
    </source>
</evidence>
<evidence type="ECO:0000256" key="7">
    <source>
        <dbReference type="SAM" id="Phobius"/>
    </source>
</evidence>
<keyword evidence="10" id="KW-1185">Reference proteome</keyword>
<proteinExistence type="predicted"/>
<keyword evidence="4 7" id="KW-1133">Transmembrane helix</keyword>
<keyword evidence="6 7" id="KW-0472">Membrane</keyword>
<name>A0AA88VID9_9ASTE</name>
<keyword evidence="2 7" id="KW-0812">Transmembrane</keyword>
<keyword evidence="5" id="KW-0040">ANK repeat</keyword>
<dbReference type="InterPro" id="IPR026961">
    <property type="entry name" value="PGG_dom"/>
</dbReference>
<dbReference type="PANTHER" id="PTHR24186">
    <property type="entry name" value="PROTEIN PHOSPHATASE 1 REGULATORY SUBUNIT"/>
    <property type="match status" value="1"/>
</dbReference>
<evidence type="ECO:0000256" key="6">
    <source>
        <dbReference type="ARBA" id="ARBA00023136"/>
    </source>
</evidence>
<accession>A0AA88VID9</accession>
<evidence type="ECO:0000313" key="10">
    <source>
        <dbReference type="Proteomes" id="UP001188597"/>
    </source>
</evidence>
<dbReference type="AlphaFoldDB" id="A0AA88VID9"/>
<feature type="transmembrane region" description="Helical" evidence="7">
    <location>
        <begin position="135"/>
        <end position="154"/>
    </location>
</feature>
<feature type="domain" description="PGG" evidence="8">
    <location>
        <begin position="42"/>
        <end position="155"/>
    </location>
</feature>
<evidence type="ECO:0000259" key="8">
    <source>
        <dbReference type="Pfam" id="PF13962"/>
    </source>
</evidence>
<evidence type="ECO:0000256" key="1">
    <source>
        <dbReference type="ARBA" id="ARBA00004141"/>
    </source>
</evidence>
<feature type="transmembrane region" description="Helical" evidence="7">
    <location>
        <begin position="160"/>
        <end position="180"/>
    </location>
</feature>
<reference evidence="9" key="1">
    <citation type="submission" date="2022-12" db="EMBL/GenBank/DDBJ databases">
        <title>Draft genome assemblies for two species of Escallonia (Escalloniales).</title>
        <authorList>
            <person name="Chanderbali A."/>
            <person name="Dervinis C."/>
            <person name="Anghel I."/>
            <person name="Soltis D."/>
            <person name="Soltis P."/>
            <person name="Zapata F."/>
        </authorList>
    </citation>
    <scope>NUCLEOTIDE SEQUENCE</scope>
    <source>
        <strain evidence="9">UCBG64.0493</strain>
        <tissue evidence="9">Leaf</tissue>
    </source>
</reference>
<feature type="transmembrane region" description="Helical" evidence="7">
    <location>
        <begin position="92"/>
        <end position="115"/>
    </location>
</feature>
<dbReference type="Pfam" id="PF13962">
    <property type="entry name" value="PGG"/>
    <property type="match status" value="1"/>
</dbReference>
<evidence type="ECO:0000313" key="9">
    <source>
        <dbReference type="EMBL" id="KAK3008588.1"/>
    </source>
</evidence>
<dbReference type="PANTHER" id="PTHR24186:SF50">
    <property type="entry name" value="ANKYRIN REPEAT-CONTAINING PROTEIN ITN1-LIKE ISOFORM X1"/>
    <property type="match status" value="1"/>
</dbReference>
<keyword evidence="3" id="KW-0677">Repeat</keyword>
<dbReference type="Proteomes" id="UP001188597">
    <property type="component" value="Unassembled WGS sequence"/>
</dbReference>
<dbReference type="GO" id="GO:0005886">
    <property type="term" value="C:plasma membrane"/>
    <property type="evidence" value="ECO:0007669"/>
    <property type="project" value="TreeGrafter"/>
</dbReference>
<gene>
    <name evidence="9" type="ORF">RJ639_014707</name>
</gene>
<organism evidence="9 10">
    <name type="scientific">Escallonia herrerae</name>
    <dbReference type="NCBI Taxonomy" id="1293975"/>
    <lineage>
        <taxon>Eukaryota</taxon>
        <taxon>Viridiplantae</taxon>
        <taxon>Streptophyta</taxon>
        <taxon>Embryophyta</taxon>
        <taxon>Tracheophyta</taxon>
        <taxon>Spermatophyta</taxon>
        <taxon>Magnoliopsida</taxon>
        <taxon>eudicotyledons</taxon>
        <taxon>Gunneridae</taxon>
        <taxon>Pentapetalae</taxon>
        <taxon>asterids</taxon>
        <taxon>campanulids</taxon>
        <taxon>Escalloniales</taxon>
        <taxon>Escalloniaceae</taxon>
        <taxon>Escallonia</taxon>
    </lineage>
</organism>
<dbReference type="EMBL" id="JAVXUP010001736">
    <property type="protein sequence ID" value="KAK3008588.1"/>
    <property type="molecule type" value="Genomic_DNA"/>
</dbReference>
<sequence length="199" mass="22107">MERQLKRVGGMQGGRNVIQKDKVMIASKKKERADRKRPVWHDMKKEADTHLLVATLIATVTFTAGFTIPGGFYGKNDSPNLAGKAILMNEGAFSAFIFSDLVALLLSVMAIFFYFVAAESDNRPMLNRFYRFTKVLVVLALGAMMAAFVAGVYAVLKAPLAIVIAACLIIGFAFPVYYVIYKRGDDHLTAQEFNLHFLE</sequence>
<feature type="transmembrane region" description="Helical" evidence="7">
    <location>
        <begin position="51"/>
        <end position="72"/>
    </location>
</feature>
<protein>
    <recommendedName>
        <fullName evidence="8">PGG domain-containing protein</fullName>
    </recommendedName>
</protein>
<evidence type="ECO:0000256" key="2">
    <source>
        <dbReference type="ARBA" id="ARBA00022692"/>
    </source>
</evidence>
<comment type="caution">
    <text evidence="9">The sequence shown here is derived from an EMBL/GenBank/DDBJ whole genome shotgun (WGS) entry which is preliminary data.</text>
</comment>
<comment type="subcellular location">
    <subcellularLocation>
        <location evidence="1">Membrane</location>
        <topology evidence="1">Multi-pass membrane protein</topology>
    </subcellularLocation>
</comment>
<evidence type="ECO:0000256" key="3">
    <source>
        <dbReference type="ARBA" id="ARBA00022737"/>
    </source>
</evidence>
<evidence type="ECO:0000256" key="4">
    <source>
        <dbReference type="ARBA" id="ARBA00022989"/>
    </source>
</evidence>